<dbReference type="AlphaFoldDB" id="A0A8T3A4I9"/>
<feature type="domain" description="Reverse transcriptase Ty1/copia-type" evidence="1">
    <location>
        <begin position="142"/>
        <end position="335"/>
    </location>
</feature>
<dbReference type="InterPro" id="IPR013103">
    <property type="entry name" value="RVT_2"/>
</dbReference>
<dbReference type="InterPro" id="IPR043128">
    <property type="entry name" value="Rev_trsase/Diguanyl_cyclase"/>
</dbReference>
<dbReference type="SUPFAM" id="SSF56672">
    <property type="entry name" value="DNA/RNA polymerases"/>
    <property type="match status" value="1"/>
</dbReference>
<sequence>MCFPCAKSSASTSSNTDNIPPLFLQAVSAQQQSQPPTSQHNTDSILAVSNPSHTTPILSQQQIAPDAGLPPPTVTNASTSVHPMTTRQRTSSLKPISRLNLLHNSSVSKTSADPSNFTEVNKHPEWRKAMASEFFALQQQGTWSLVPPPSNASVLGCRWTYRTKFHADGSVAHHKARLVGQGNHQEYGLDYTETFSPVAKLPTIRILLAVALHHEWPVQQLDVANAFLHGTLQETVYMTQPKGFADSTNPNYVCHLHKAIYGLKQAPRQWYNTLTSHLVSIGFHHSTSDPSLLTLRQDTSQVYLLVYVDDILITGDNSKLINKIINQLNQRFQMK</sequence>
<dbReference type="PANTHER" id="PTHR43383:SF2">
    <property type="entry name" value="AMIDOHYDROLASE 2 FAMILY PROTEIN"/>
    <property type="match status" value="1"/>
</dbReference>
<organism evidence="2 3">
    <name type="scientific">Dendrobium nobile</name>
    <name type="common">Orchid</name>
    <dbReference type="NCBI Taxonomy" id="94219"/>
    <lineage>
        <taxon>Eukaryota</taxon>
        <taxon>Viridiplantae</taxon>
        <taxon>Streptophyta</taxon>
        <taxon>Embryophyta</taxon>
        <taxon>Tracheophyta</taxon>
        <taxon>Spermatophyta</taxon>
        <taxon>Magnoliopsida</taxon>
        <taxon>Liliopsida</taxon>
        <taxon>Asparagales</taxon>
        <taxon>Orchidaceae</taxon>
        <taxon>Epidendroideae</taxon>
        <taxon>Malaxideae</taxon>
        <taxon>Dendrobiinae</taxon>
        <taxon>Dendrobium</taxon>
    </lineage>
</organism>
<dbReference type="OrthoDB" id="1930494at2759"/>
<evidence type="ECO:0000313" key="3">
    <source>
        <dbReference type="Proteomes" id="UP000829196"/>
    </source>
</evidence>
<dbReference type="Gene3D" id="3.10.10.10">
    <property type="entry name" value="HIV Type 1 Reverse Transcriptase, subunit A, domain 1"/>
    <property type="match status" value="1"/>
</dbReference>
<accession>A0A8T3A4I9</accession>
<dbReference type="EMBL" id="JAGYWB010000018">
    <property type="protein sequence ID" value="KAI0491437.1"/>
    <property type="molecule type" value="Genomic_DNA"/>
</dbReference>
<reference evidence="2" key="1">
    <citation type="journal article" date="2022" name="Front. Genet.">
        <title>Chromosome-Scale Assembly of the Dendrobium nobile Genome Provides Insights Into the Molecular Mechanism of the Biosynthesis of the Medicinal Active Ingredient of Dendrobium.</title>
        <authorList>
            <person name="Xu Q."/>
            <person name="Niu S.-C."/>
            <person name="Li K.-L."/>
            <person name="Zheng P.-J."/>
            <person name="Zhang X.-J."/>
            <person name="Jia Y."/>
            <person name="Liu Y."/>
            <person name="Niu Y.-X."/>
            <person name="Yu L.-H."/>
            <person name="Chen D.-F."/>
            <person name="Zhang G.-Q."/>
        </authorList>
    </citation>
    <scope>NUCLEOTIDE SEQUENCE</scope>
    <source>
        <tissue evidence="2">Leaf</tissue>
    </source>
</reference>
<protein>
    <recommendedName>
        <fullName evidence="1">Reverse transcriptase Ty1/copia-type domain-containing protein</fullName>
    </recommendedName>
</protein>
<name>A0A8T3A4I9_DENNO</name>
<dbReference type="PANTHER" id="PTHR43383">
    <property type="entry name" value="NODULIN 6"/>
    <property type="match status" value="1"/>
</dbReference>
<evidence type="ECO:0000313" key="2">
    <source>
        <dbReference type="EMBL" id="KAI0491437.1"/>
    </source>
</evidence>
<keyword evidence="3" id="KW-1185">Reference proteome</keyword>
<dbReference type="Pfam" id="PF07727">
    <property type="entry name" value="RVT_2"/>
    <property type="match status" value="1"/>
</dbReference>
<comment type="caution">
    <text evidence="2">The sequence shown here is derived from an EMBL/GenBank/DDBJ whole genome shotgun (WGS) entry which is preliminary data.</text>
</comment>
<dbReference type="Gene3D" id="3.30.70.270">
    <property type="match status" value="1"/>
</dbReference>
<evidence type="ECO:0000259" key="1">
    <source>
        <dbReference type="Pfam" id="PF07727"/>
    </source>
</evidence>
<gene>
    <name evidence="2" type="ORF">KFK09_025697</name>
</gene>
<dbReference type="Proteomes" id="UP000829196">
    <property type="component" value="Unassembled WGS sequence"/>
</dbReference>
<proteinExistence type="predicted"/>
<dbReference type="InterPro" id="IPR043502">
    <property type="entry name" value="DNA/RNA_pol_sf"/>
</dbReference>